<dbReference type="OrthoDB" id="2735536at2759"/>
<dbReference type="EMBL" id="KZ678382">
    <property type="protein sequence ID" value="PSS00624.1"/>
    <property type="molecule type" value="Genomic_DNA"/>
</dbReference>
<evidence type="ECO:0000313" key="1">
    <source>
        <dbReference type="EMBL" id="PSS00624.1"/>
    </source>
</evidence>
<proteinExistence type="predicted"/>
<evidence type="ECO:0000313" key="2">
    <source>
        <dbReference type="Proteomes" id="UP000241462"/>
    </source>
</evidence>
<organism evidence="1 2">
    <name type="scientific">Coniella lustricola</name>
    <dbReference type="NCBI Taxonomy" id="2025994"/>
    <lineage>
        <taxon>Eukaryota</taxon>
        <taxon>Fungi</taxon>
        <taxon>Dikarya</taxon>
        <taxon>Ascomycota</taxon>
        <taxon>Pezizomycotina</taxon>
        <taxon>Sordariomycetes</taxon>
        <taxon>Sordariomycetidae</taxon>
        <taxon>Diaporthales</taxon>
        <taxon>Schizoparmaceae</taxon>
        <taxon>Coniella</taxon>
    </lineage>
</organism>
<keyword evidence="2" id="KW-1185">Reference proteome</keyword>
<name>A0A2T3AJ76_9PEZI</name>
<reference evidence="1 2" key="1">
    <citation type="journal article" date="2018" name="Mycol. Prog.">
        <title>Coniella lustricola, a new species from submerged detritus.</title>
        <authorList>
            <person name="Raudabaugh D.B."/>
            <person name="Iturriaga T."/>
            <person name="Carver A."/>
            <person name="Mondo S."/>
            <person name="Pangilinan J."/>
            <person name="Lipzen A."/>
            <person name="He G."/>
            <person name="Amirebrahimi M."/>
            <person name="Grigoriev I.V."/>
            <person name="Miller A.N."/>
        </authorList>
    </citation>
    <scope>NUCLEOTIDE SEQUENCE [LARGE SCALE GENOMIC DNA]</scope>
    <source>
        <strain evidence="1 2">B22-T-1</strain>
    </source>
</reference>
<dbReference type="InParanoid" id="A0A2T3AJ76"/>
<gene>
    <name evidence="1" type="ORF">BD289DRAFT_450206</name>
</gene>
<sequence>MCSSIKELLQVVNAEGPSKTPGVKFEKTLAGGVLLDNLAKVVYKCLDKALVKASEAGPSKWVTGRIMRGQLEWTDVYPIVTRIWPDEVKKELLVAEGDWPSKAKVTSVSYKFFETFGFELSGIEVMLKAIMSQYLELRQKETRNGAVSGLDATVQFQK</sequence>
<accession>A0A2T3AJ76</accession>
<dbReference type="AlphaFoldDB" id="A0A2T3AJ76"/>
<dbReference type="STRING" id="2025994.A0A2T3AJ76"/>
<protein>
    <submittedName>
        <fullName evidence="1">Uncharacterized protein</fullName>
    </submittedName>
</protein>
<dbReference type="Proteomes" id="UP000241462">
    <property type="component" value="Unassembled WGS sequence"/>
</dbReference>